<dbReference type="VEuPathDB" id="AmoebaDB:FDP41_009403"/>
<dbReference type="VEuPathDB" id="AmoebaDB:NfTy_062140"/>
<dbReference type="AlphaFoldDB" id="A0A6A5BEL0"/>
<name>A0A6A5BEL0_NAEFO</name>
<reference evidence="1 2" key="1">
    <citation type="journal article" date="2019" name="Sci. Rep.">
        <title>Nanopore sequencing improves the draft genome of the human pathogenic amoeba Naegleria fowleri.</title>
        <authorList>
            <person name="Liechti N."/>
            <person name="Schurch N."/>
            <person name="Bruggmann R."/>
            <person name="Wittwer M."/>
        </authorList>
    </citation>
    <scope>NUCLEOTIDE SEQUENCE [LARGE SCALE GENOMIC DNA]</scope>
    <source>
        <strain evidence="1 2">ATCC 30894</strain>
    </source>
</reference>
<dbReference type="GeneID" id="68116619"/>
<sequence>MDLKALSVVCPGVKPICCKNHKPRTEDSLGCILGLPACIIIICVLHAKERLCENVLRITLSGVKEKDKFWDAVIKIKGLEGLQKVEDEEWNDVRMFLHGNTCNILLNNVGVMSPFFEKEQTQMLWDALKCLLNNIDKNASDQVISESLSLFWNIYVAAAQGFQGKCWYAHILAKHFLALKCRVRSVKIIFCPILRDYLEHFSSNGIKVRSALGDNVDDNKDLLMETFCKKPIPTGVRSTIKLGQKGKLLAQVLFRKLRILFLSTVLPNTFMLCQTKRFKEKRKQEIASDYTVKVNDDESILQQLCYREEDTTVFDKACGCLVVSFATETVQLLGTNPVQKLLDHNFPFWLPLTSILSERLNANATIY</sequence>
<dbReference type="Proteomes" id="UP000444721">
    <property type="component" value="Unassembled WGS sequence"/>
</dbReference>
<evidence type="ECO:0000313" key="1">
    <source>
        <dbReference type="EMBL" id="KAF0972500.1"/>
    </source>
</evidence>
<evidence type="ECO:0000313" key="2">
    <source>
        <dbReference type="Proteomes" id="UP000444721"/>
    </source>
</evidence>
<gene>
    <name evidence="1" type="ORF">FDP41_009403</name>
</gene>
<dbReference type="RefSeq" id="XP_044557214.1">
    <property type="nucleotide sequence ID" value="XM_044713358.1"/>
</dbReference>
<proteinExistence type="predicted"/>
<dbReference type="VEuPathDB" id="AmoebaDB:NF0054220"/>
<organism evidence="1 2">
    <name type="scientific">Naegleria fowleri</name>
    <name type="common">Brain eating amoeba</name>
    <dbReference type="NCBI Taxonomy" id="5763"/>
    <lineage>
        <taxon>Eukaryota</taxon>
        <taxon>Discoba</taxon>
        <taxon>Heterolobosea</taxon>
        <taxon>Tetramitia</taxon>
        <taxon>Eutetramitia</taxon>
        <taxon>Vahlkampfiidae</taxon>
        <taxon>Naegleria</taxon>
    </lineage>
</organism>
<comment type="caution">
    <text evidence="1">The sequence shown here is derived from an EMBL/GenBank/DDBJ whole genome shotgun (WGS) entry which is preliminary data.</text>
</comment>
<accession>A0A6A5BEL0</accession>
<keyword evidence="2" id="KW-1185">Reference proteome</keyword>
<protein>
    <submittedName>
        <fullName evidence="1">Uncharacterized protein</fullName>
    </submittedName>
</protein>
<dbReference type="EMBL" id="VFQX01000068">
    <property type="protein sequence ID" value="KAF0972500.1"/>
    <property type="molecule type" value="Genomic_DNA"/>
</dbReference>